<dbReference type="SMART" id="SM00389">
    <property type="entry name" value="HOX"/>
    <property type="match status" value="1"/>
</dbReference>
<evidence type="ECO:0000256" key="7">
    <source>
        <dbReference type="ARBA" id="ARBA00023242"/>
    </source>
</evidence>
<dbReference type="SMART" id="SM00574">
    <property type="entry name" value="POX"/>
    <property type="match status" value="1"/>
</dbReference>
<evidence type="ECO:0000256" key="2">
    <source>
        <dbReference type="ARBA" id="ARBA00006454"/>
    </source>
</evidence>
<dbReference type="SUPFAM" id="SSF46689">
    <property type="entry name" value="Homeodomain-like"/>
    <property type="match status" value="1"/>
</dbReference>
<dbReference type="InterPro" id="IPR009057">
    <property type="entry name" value="Homeodomain-like_sf"/>
</dbReference>
<dbReference type="InterPro" id="IPR006563">
    <property type="entry name" value="POX_dom"/>
</dbReference>
<organism evidence="11 12">
    <name type="scientific">Fraxinus pennsylvanica</name>
    <dbReference type="NCBI Taxonomy" id="56036"/>
    <lineage>
        <taxon>Eukaryota</taxon>
        <taxon>Viridiplantae</taxon>
        <taxon>Streptophyta</taxon>
        <taxon>Embryophyta</taxon>
        <taxon>Tracheophyta</taxon>
        <taxon>Spermatophyta</taxon>
        <taxon>Magnoliopsida</taxon>
        <taxon>eudicotyledons</taxon>
        <taxon>Gunneridae</taxon>
        <taxon>Pentapetalae</taxon>
        <taxon>asterids</taxon>
        <taxon>lamiids</taxon>
        <taxon>Lamiales</taxon>
        <taxon>Oleaceae</taxon>
        <taxon>Oleeae</taxon>
        <taxon>Fraxinus</taxon>
    </lineage>
</organism>
<dbReference type="InterPro" id="IPR001356">
    <property type="entry name" value="HD"/>
</dbReference>
<evidence type="ECO:0000256" key="4">
    <source>
        <dbReference type="ARBA" id="ARBA00023125"/>
    </source>
</evidence>
<keyword evidence="12" id="KW-1185">Reference proteome</keyword>
<evidence type="ECO:0000313" key="11">
    <source>
        <dbReference type="EMBL" id="CAI9769862.1"/>
    </source>
</evidence>
<name>A0AAD1ZHE2_9LAMI</name>
<dbReference type="PROSITE" id="PS50071">
    <property type="entry name" value="HOMEOBOX_2"/>
    <property type="match status" value="1"/>
</dbReference>
<dbReference type="Proteomes" id="UP000834106">
    <property type="component" value="Chromosome 10"/>
</dbReference>
<keyword evidence="6" id="KW-0804">Transcription</keyword>
<feature type="region of interest" description="Disordered" evidence="9">
    <location>
        <begin position="459"/>
        <end position="487"/>
    </location>
</feature>
<dbReference type="EMBL" id="OU503045">
    <property type="protein sequence ID" value="CAI9769862.1"/>
    <property type="molecule type" value="Genomic_DNA"/>
</dbReference>
<dbReference type="Pfam" id="PF07526">
    <property type="entry name" value="POX"/>
    <property type="match status" value="1"/>
</dbReference>
<keyword evidence="5 8" id="KW-0371">Homeobox</keyword>
<feature type="region of interest" description="Disordered" evidence="9">
    <location>
        <begin position="213"/>
        <end position="244"/>
    </location>
</feature>
<evidence type="ECO:0000256" key="1">
    <source>
        <dbReference type="ARBA" id="ARBA00004123"/>
    </source>
</evidence>
<protein>
    <recommendedName>
        <fullName evidence="10">Homeobox domain-containing protein</fullName>
    </recommendedName>
</protein>
<dbReference type="AlphaFoldDB" id="A0AAD1ZHE2"/>
<feature type="DNA-binding region" description="Homeobox" evidence="8">
    <location>
        <begin position="368"/>
        <end position="430"/>
    </location>
</feature>
<dbReference type="GO" id="GO:0006355">
    <property type="term" value="P:regulation of DNA-templated transcription"/>
    <property type="evidence" value="ECO:0007669"/>
    <property type="project" value="InterPro"/>
</dbReference>
<evidence type="ECO:0000256" key="8">
    <source>
        <dbReference type="PROSITE-ProRule" id="PRU00108"/>
    </source>
</evidence>
<evidence type="ECO:0000256" key="3">
    <source>
        <dbReference type="ARBA" id="ARBA00023015"/>
    </source>
</evidence>
<reference evidence="11" key="1">
    <citation type="submission" date="2023-05" db="EMBL/GenBank/DDBJ databases">
        <authorList>
            <person name="Huff M."/>
        </authorList>
    </citation>
    <scope>NUCLEOTIDE SEQUENCE</scope>
</reference>
<dbReference type="InterPro" id="IPR008422">
    <property type="entry name" value="KN_HD"/>
</dbReference>
<dbReference type="Gene3D" id="1.10.10.60">
    <property type="entry name" value="Homeodomain-like"/>
    <property type="match status" value="1"/>
</dbReference>
<keyword evidence="3" id="KW-0805">Transcription regulation</keyword>
<dbReference type="Pfam" id="PF05920">
    <property type="entry name" value="Homeobox_KN"/>
    <property type="match status" value="1"/>
</dbReference>
<feature type="domain" description="Homeobox" evidence="10">
    <location>
        <begin position="366"/>
        <end position="429"/>
    </location>
</feature>
<comment type="subcellular location">
    <subcellularLocation>
        <location evidence="1 8">Nucleus</location>
    </subcellularLocation>
</comment>
<dbReference type="FunFam" id="1.10.10.60:FF:000083">
    <property type="entry name" value="BEL1-like homeodomain protein 4"/>
    <property type="match status" value="1"/>
</dbReference>
<evidence type="ECO:0000256" key="9">
    <source>
        <dbReference type="SAM" id="MobiDB-lite"/>
    </source>
</evidence>
<sequence>MLYSRVPLPGSYSETTFLPGNTGIYMNFLSHSDVQPIGSLDSNPSRQETLSNLVGSSTVDHDFSMIHPMGGVSGILRGATSLEGRGLSLSLSTHNPSRMNMSSIQYLSSNPNFSPLSCPNPSISGETRGQNVSFEENDDSQIKQWRNEYMVSDVPRSNLNAKKADVPAYGMSSIPSVVPNSKYLKAAQRLLDEVVNVRQAIMEQHIGFIKTAKEADGESGNGTSDPSAAGISSTPQESSSIFPSELSAAKKQDVQDKISKLLSMLDEVDQRYRQYYHQMQTVVSSFDVIAGCGAAKPYTSLALKTISRHFRSLHDAINGQIRVAQNSFGEEDSSANGKGVRISRLRHVDQRLRQQRALQQLGMMRPHAWRTQRGLPESSVSILRAWLFEHFLHPYPKDSDKTMLARQTGLTRSQVSNWFINARVRLWKPMVEEMYKKEVGDVEIDTISSESAQKALKTDAKASEDLYQTTSPTETEHCRTGQPFEPISDHVPDVEMVGSDTNPSYQNLIGQSRVEQIPLPVDDQSLFPHKIIQSNYGDERFMAAAFQISELERFGSGNGVSLMLGLQGGSLPVSNETPRNFAIVRGNDVYNASASSTGIGTPGFDFMDSANR</sequence>
<keyword evidence="7 8" id="KW-0539">Nucleus</keyword>
<dbReference type="InterPro" id="IPR050224">
    <property type="entry name" value="TALE_homeobox"/>
</dbReference>
<evidence type="ECO:0000256" key="6">
    <source>
        <dbReference type="ARBA" id="ARBA00023163"/>
    </source>
</evidence>
<dbReference type="PANTHER" id="PTHR11850">
    <property type="entry name" value="HOMEOBOX PROTEIN TRANSCRIPTION FACTORS"/>
    <property type="match status" value="1"/>
</dbReference>
<evidence type="ECO:0000256" key="5">
    <source>
        <dbReference type="ARBA" id="ARBA00023155"/>
    </source>
</evidence>
<accession>A0AAD1ZHE2</accession>
<proteinExistence type="inferred from homology"/>
<evidence type="ECO:0000259" key="10">
    <source>
        <dbReference type="PROSITE" id="PS50071"/>
    </source>
</evidence>
<evidence type="ECO:0000313" key="12">
    <source>
        <dbReference type="Proteomes" id="UP000834106"/>
    </source>
</evidence>
<gene>
    <name evidence="11" type="ORF">FPE_LOCUS16428</name>
</gene>
<feature type="compositionally biased region" description="Polar residues" evidence="9">
    <location>
        <begin position="221"/>
        <end position="242"/>
    </location>
</feature>
<dbReference type="CDD" id="cd00086">
    <property type="entry name" value="homeodomain"/>
    <property type="match status" value="1"/>
</dbReference>
<comment type="similarity">
    <text evidence="2">Belongs to the TALE/BELL homeobox family.</text>
</comment>
<keyword evidence="4 8" id="KW-0238">DNA-binding</keyword>
<dbReference type="GO" id="GO:0003677">
    <property type="term" value="F:DNA binding"/>
    <property type="evidence" value="ECO:0007669"/>
    <property type="project" value="UniProtKB-UniRule"/>
</dbReference>
<dbReference type="GO" id="GO:0005634">
    <property type="term" value="C:nucleus"/>
    <property type="evidence" value="ECO:0007669"/>
    <property type="project" value="UniProtKB-SubCell"/>
</dbReference>